<evidence type="ECO:0000259" key="1">
    <source>
        <dbReference type="Pfam" id="PF04233"/>
    </source>
</evidence>
<dbReference type="EMBL" id="CP002382">
    <property type="protein sequence ID" value="AEP08898.1"/>
    <property type="molecule type" value="Genomic_DNA"/>
</dbReference>
<evidence type="ECO:0000313" key="2">
    <source>
        <dbReference type="EMBL" id="AEP08898.1"/>
    </source>
</evidence>
<dbReference type="STRING" id="856793.MICA_561"/>
<protein>
    <submittedName>
        <fullName evidence="2">Phage head morphogenesis, SPP1 gp7 family domain protein</fullName>
    </submittedName>
</protein>
<keyword evidence="3" id="KW-1185">Reference proteome</keyword>
<dbReference type="RefSeq" id="WP_014102121.1">
    <property type="nucleotide sequence ID" value="NC_016026.1"/>
</dbReference>
<dbReference type="InterPro" id="IPR006528">
    <property type="entry name" value="Phage_head_morphogenesis_dom"/>
</dbReference>
<dbReference type="Pfam" id="PF04233">
    <property type="entry name" value="Phage_Mu_F"/>
    <property type="match status" value="1"/>
</dbReference>
<dbReference type="InterPro" id="IPR017029">
    <property type="entry name" value="Phage_head_put"/>
</dbReference>
<name>G2KMW6_MICAA</name>
<dbReference type="PIRSF" id="PIRSF034565">
    <property type="entry name" value="UCP034565"/>
    <property type="match status" value="1"/>
</dbReference>
<accession>G2KMW6</accession>
<reference evidence="2 3" key="1">
    <citation type="journal article" date="2011" name="BMC Genomics">
        <title>Genomic insights into an obligate epibiotic bacterial predator: Micavibrio aeruginosavorus ARL-13.</title>
        <authorList>
            <person name="Wang Z."/>
            <person name="Kadouri D."/>
            <person name="Wu M."/>
        </authorList>
    </citation>
    <scope>NUCLEOTIDE SEQUENCE [LARGE SCALE GENOMIC DNA]</scope>
    <source>
        <strain evidence="2 3">ARL-13</strain>
    </source>
</reference>
<dbReference type="NCBIfam" id="TIGR01641">
    <property type="entry name" value="phageSPP1_gp7"/>
    <property type="match status" value="1"/>
</dbReference>
<evidence type="ECO:0000313" key="3">
    <source>
        <dbReference type="Proteomes" id="UP000009286"/>
    </source>
</evidence>
<organism evidence="2 3">
    <name type="scientific">Micavibrio aeruginosavorus (strain ARL-13)</name>
    <dbReference type="NCBI Taxonomy" id="856793"/>
    <lineage>
        <taxon>Bacteria</taxon>
        <taxon>Pseudomonadati</taxon>
        <taxon>Bdellovibrionota</taxon>
        <taxon>Bdellovibrionia</taxon>
        <taxon>Bdellovibrionales</taxon>
        <taxon>Pseudobdellovibrionaceae</taxon>
        <taxon>Micavibrio</taxon>
    </lineage>
</organism>
<dbReference type="Proteomes" id="UP000009286">
    <property type="component" value="Chromosome"/>
</dbReference>
<dbReference type="AlphaFoldDB" id="G2KMW6"/>
<dbReference type="OrthoDB" id="8614104at2"/>
<dbReference type="HOGENOM" id="CLU_036295_0_0_5"/>
<dbReference type="KEGG" id="mai:MICA_561"/>
<gene>
    <name evidence="2" type="ordered locus">MICA_561</name>
</gene>
<dbReference type="eggNOG" id="COG2369">
    <property type="taxonomic scope" value="Bacteria"/>
</dbReference>
<proteinExistence type="predicted"/>
<sequence length="355" mass="40078">MTTANERILDASVRHMVWLERFKASEVRKIIALLNKADAGLQKTLLDRLHKIEERGVDLGPETTKRIRDMGASIAKMRATLYDGLSDVSAEGMVDFAEYEAEFQAVLIEKSAIGAAVIEMNRPATSQLRAIVRAQPFQGRLLKEWYSSLAQTDARRINDAVRIGIAEGQTTDQIVRRIRGTRAARYRDGVLEISRRDVDSIVRTAIAHVADRSGQYVWEANADIIKGLKWVSTLDSRTSATCRERDGRVYPVKSAPPIPAHFRCRSRKVPYMGETSIKGSRASAFGPVPDDWTYEQWLKRQPLSVQQEVLGVKKAKLFRDGGLPLDRFADDTGREYTLAELKRRDANIWNKTFSE</sequence>
<feature type="domain" description="Phage head morphogenesis" evidence="1">
    <location>
        <begin position="156"/>
        <end position="266"/>
    </location>
</feature>